<dbReference type="EMBL" id="OW970315">
    <property type="protein sequence ID" value="CAH6320607.1"/>
    <property type="molecule type" value="Genomic_DNA"/>
</dbReference>
<dbReference type="Proteomes" id="UP001158961">
    <property type="component" value="Chromosome"/>
</dbReference>
<dbReference type="InterPro" id="IPR009211">
    <property type="entry name" value="TagJ"/>
</dbReference>
<evidence type="ECO:0000313" key="1">
    <source>
        <dbReference type="EMBL" id="CAH6320607.1"/>
    </source>
</evidence>
<dbReference type="RefSeq" id="WP_031590413.1">
    <property type="nucleotide sequence ID" value="NZ_JNVA01000002.1"/>
</dbReference>
<dbReference type="InterPro" id="IPR011990">
    <property type="entry name" value="TPR-like_helical_dom_sf"/>
</dbReference>
<dbReference type="SUPFAM" id="SSF144059">
    <property type="entry name" value="ImpE-like"/>
    <property type="match status" value="1"/>
</dbReference>
<dbReference type="PIRSF" id="PIRSF029288">
    <property type="entry name" value="SciE_ImpE"/>
    <property type="match status" value="1"/>
</dbReference>
<dbReference type="AlphaFoldDB" id="A0AAN2K766"/>
<reference evidence="1" key="1">
    <citation type="submission" date="2022-05" db="EMBL/GenBank/DDBJ databases">
        <authorList>
            <person name="Pothier F. J."/>
        </authorList>
    </citation>
    <scope>NUCLEOTIDE SEQUENCE</scope>
    <source>
        <strain evidence="1">DAPP-PG734</strain>
    </source>
</reference>
<name>A0AAN2K766_ENTAG</name>
<sequence>MQDFTSLTQALKTAPLDEILTRVSAQVKSHPQDMKARDILFKLYCIDGAWDKALMQLQTMALLDSELKKQTELYKNLVFSEVQRQQVLTGERQAATLKGEMPGWMLKIHQANSEHYQGESEQALTLREEGFEQAPENAGRSETLGEFSWIADSDSRLGPICEFICAGGYRWVPYAGIQRLNLRQPEDLLDLLWLPAEVNVEGETYYGYVPARYPVAKNDSQEIKLGLKTELEKLSEMVLAGSGRKVLLTDLSEQAITEAGDIVFK</sequence>
<organism evidence="1 2">
    <name type="scientific">Enterobacter agglomerans</name>
    <name type="common">Erwinia herbicola</name>
    <name type="synonym">Pantoea agglomerans</name>
    <dbReference type="NCBI Taxonomy" id="549"/>
    <lineage>
        <taxon>Bacteria</taxon>
        <taxon>Pseudomonadati</taxon>
        <taxon>Pseudomonadota</taxon>
        <taxon>Gammaproteobacteria</taxon>
        <taxon>Enterobacterales</taxon>
        <taxon>Erwiniaceae</taxon>
        <taxon>Pantoea</taxon>
        <taxon>Pantoea agglomerans group</taxon>
    </lineage>
</organism>
<evidence type="ECO:0000313" key="2">
    <source>
        <dbReference type="Proteomes" id="UP001158961"/>
    </source>
</evidence>
<dbReference type="Gene3D" id="1.25.40.10">
    <property type="entry name" value="Tetratricopeptide repeat domain"/>
    <property type="match status" value="1"/>
</dbReference>
<accession>A0AAN2K766</accession>
<dbReference type="Pfam" id="PF07024">
    <property type="entry name" value="ImpE"/>
    <property type="match status" value="1"/>
</dbReference>
<proteinExistence type="predicted"/>
<gene>
    <name evidence="1" type="ORF">DAPPPG734_15865</name>
</gene>
<protein>
    <submittedName>
        <fullName evidence="1">ImpE family T6SS protein Cts1E</fullName>
    </submittedName>
</protein>